<reference evidence="1 2" key="2">
    <citation type="journal article" date="2013" name="Plant Cell Physiol.">
        <title>Rice Annotation Project Database (RAP-DB): an integrative and interactive database for rice genomics.</title>
        <authorList>
            <person name="Sakai H."/>
            <person name="Lee S.S."/>
            <person name="Tanaka T."/>
            <person name="Numa H."/>
            <person name="Kim J."/>
            <person name="Kawahara Y."/>
            <person name="Wakimoto H."/>
            <person name="Yang C.C."/>
            <person name="Iwamoto M."/>
            <person name="Abe T."/>
            <person name="Yamada Y."/>
            <person name="Muto A."/>
            <person name="Inokuchi H."/>
            <person name="Ikemura T."/>
            <person name="Matsumoto T."/>
            <person name="Sasaki T."/>
            <person name="Itoh T."/>
        </authorList>
    </citation>
    <scope>NUCLEOTIDE SEQUENCE [LARGE SCALE GENOMIC DNA]</scope>
    <source>
        <strain evidence="2">cv. Nipponbare</strain>
    </source>
</reference>
<dbReference type="EMBL" id="AP014957">
    <property type="protein sequence ID" value="BAS71914.1"/>
    <property type="molecule type" value="Genomic_DNA"/>
</dbReference>
<reference evidence="1 2" key="3">
    <citation type="journal article" date="2013" name="Rice">
        <title>Improvement of the Oryza sativa Nipponbare reference genome using next generation sequence and optical map data.</title>
        <authorList>
            <person name="Kawahara Y."/>
            <person name="de la Bastide M."/>
            <person name="Hamilton J.P."/>
            <person name="Kanamori H."/>
            <person name="McCombie W.R."/>
            <person name="Ouyang S."/>
            <person name="Schwartz D.C."/>
            <person name="Tanaka T."/>
            <person name="Wu J."/>
            <person name="Zhou S."/>
            <person name="Childs K.L."/>
            <person name="Davidson R.M."/>
            <person name="Lin H."/>
            <person name="Quesada-Ocampo L."/>
            <person name="Vaillancourt B."/>
            <person name="Sakai H."/>
            <person name="Lee S.S."/>
            <person name="Kim J."/>
            <person name="Numa H."/>
            <person name="Itoh T."/>
            <person name="Buell C.R."/>
            <person name="Matsumoto T."/>
        </authorList>
    </citation>
    <scope>NUCLEOTIDE SEQUENCE [LARGE SCALE GENOMIC DNA]</scope>
    <source>
        <strain evidence="2">cv. Nipponbare</strain>
    </source>
</reference>
<proteinExistence type="predicted"/>
<protein>
    <submittedName>
        <fullName evidence="1">Os01g0330800 protein</fullName>
    </submittedName>
</protein>
<keyword evidence="2" id="KW-1185">Reference proteome</keyword>
<name>A0A0P0V2H3_ORYSJ</name>
<gene>
    <name evidence="1" type="ordered locus">Os01g0330800</name>
    <name evidence="1" type="ORF">OSNPB_010330800</name>
</gene>
<evidence type="ECO:0000313" key="1">
    <source>
        <dbReference type="EMBL" id="BAS71914.1"/>
    </source>
</evidence>
<accession>A0A0P0V2H3</accession>
<organism evidence="1 2">
    <name type="scientific">Oryza sativa subsp. japonica</name>
    <name type="common">Rice</name>
    <dbReference type="NCBI Taxonomy" id="39947"/>
    <lineage>
        <taxon>Eukaryota</taxon>
        <taxon>Viridiplantae</taxon>
        <taxon>Streptophyta</taxon>
        <taxon>Embryophyta</taxon>
        <taxon>Tracheophyta</taxon>
        <taxon>Spermatophyta</taxon>
        <taxon>Magnoliopsida</taxon>
        <taxon>Liliopsida</taxon>
        <taxon>Poales</taxon>
        <taxon>Poaceae</taxon>
        <taxon>BOP clade</taxon>
        <taxon>Oryzoideae</taxon>
        <taxon>Oryzeae</taxon>
        <taxon>Oryzinae</taxon>
        <taxon>Oryza</taxon>
        <taxon>Oryza sativa</taxon>
    </lineage>
</organism>
<dbReference type="Proteomes" id="UP000059680">
    <property type="component" value="Chromosome 1"/>
</dbReference>
<reference evidence="2" key="1">
    <citation type="journal article" date="2005" name="Nature">
        <title>The map-based sequence of the rice genome.</title>
        <authorList>
            <consortium name="International rice genome sequencing project (IRGSP)"/>
            <person name="Matsumoto T."/>
            <person name="Wu J."/>
            <person name="Kanamori H."/>
            <person name="Katayose Y."/>
            <person name="Fujisawa M."/>
            <person name="Namiki N."/>
            <person name="Mizuno H."/>
            <person name="Yamamoto K."/>
            <person name="Antonio B.A."/>
            <person name="Baba T."/>
            <person name="Sakata K."/>
            <person name="Nagamura Y."/>
            <person name="Aoki H."/>
            <person name="Arikawa K."/>
            <person name="Arita K."/>
            <person name="Bito T."/>
            <person name="Chiden Y."/>
            <person name="Fujitsuka N."/>
            <person name="Fukunaka R."/>
            <person name="Hamada M."/>
            <person name="Harada C."/>
            <person name="Hayashi A."/>
            <person name="Hijishita S."/>
            <person name="Honda M."/>
            <person name="Hosokawa S."/>
            <person name="Ichikawa Y."/>
            <person name="Idonuma A."/>
            <person name="Iijima M."/>
            <person name="Ikeda M."/>
            <person name="Ikeno M."/>
            <person name="Ito K."/>
            <person name="Ito S."/>
            <person name="Ito T."/>
            <person name="Ito Y."/>
            <person name="Ito Y."/>
            <person name="Iwabuchi A."/>
            <person name="Kamiya K."/>
            <person name="Karasawa W."/>
            <person name="Kurita K."/>
            <person name="Katagiri S."/>
            <person name="Kikuta A."/>
            <person name="Kobayashi H."/>
            <person name="Kobayashi N."/>
            <person name="Machita K."/>
            <person name="Maehara T."/>
            <person name="Masukawa M."/>
            <person name="Mizubayashi T."/>
            <person name="Mukai Y."/>
            <person name="Nagasaki H."/>
            <person name="Nagata Y."/>
            <person name="Naito S."/>
            <person name="Nakashima M."/>
            <person name="Nakama Y."/>
            <person name="Nakamichi Y."/>
            <person name="Nakamura M."/>
            <person name="Meguro A."/>
            <person name="Negishi M."/>
            <person name="Ohta I."/>
            <person name="Ohta T."/>
            <person name="Okamoto M."/>
            <person name="Ono N."/>
            <person name="Saji S."/>
            <person name="Sakaguchi M."/>
            <person name="Sakai K."/>
            <person name="Shibata M."/>
            <person name="Shimokawa T."/>
            <person name="Song J."/>
            <person name="Takazaki Y."/>
            <person name="Terasawa K."/>
            <person name="Tsugane M."/>
            <person name="Tsuji K."/>
            <person name="Ueda S."/>
            <person name="Waki K."/>
            <person name="Yamagata H."/>
            <person name="Yamamoto M."/>
            <person name="Yamamoto S."/>
            <person name="Yamane H."/>
            <person name="Yoshiki S."/>
            <person name="Yoshihara R."/>
            <person name="Yukawa K."/>
            <person name="Zhong H."/>
            <person name="Yano M."/>
            <person name="Yuan Q."/>
            <person name="Ouyang S."/>
            <person name="Liu J."/>
            <person name="Jones K.M."/>
            <person name="Gansberger K."/>
            <person name="Moffat K."/>
            <person name="Hill J."/>
            <person name="Bera J."/>
            <person name="Fadrosh D."/>
            <person name="Jin S."/>
            <person name="Johri S."/>
            <person name="Kim M."/>
            <person name="Overton L."/>
            <person name="Reardon M."/>
            <person name="Tsitrin T."/>
            <person name="Vuong H."/>
            <person name="Weaver B."/>
            <person name="Ciecko A."/>
            <person name="Tallon L."/>
            <person name="Jackson J."/>
            <person name="Pai G."/>
            <person name="Aken S.V."/>
            <person name="Utterback T."/>
            <person name="Reidmuller S."/>
            <person name="Feldblyum T."/>
            <person name="Hsiao J."/>
            <person name="Zismann V."/>
            <person name="Iobst S."/>
            <person name="de Vazeille A.R."/>
            <person name="Buell C.R."/>
            <person name="Ying K."/>
            <person name="Li Y."/>
            <person name="Lu T."/>
            <person name="Huang Y."/>
            <person name="Zhao Q."/>
            <person name="Feng Q."/>
            <person name="Zhang L."/>
            <person name="Zhu J."/>
            <person name="Weng Q."/>
            <person name="Mu J."/>
            <person name="Lu Y."/>
            <person name="Fan D."/>
            <person name="Liu Y."/>
            <person name="Guan J."/>
            <person name="Zhang Y."/>
            <person name="Yu S."/>
            <person name="Liu X."/>
            <person name="Zhang Y."/>
            <person name="Hong G."/>
            <person name="Han B."/>
            <person name="Choisne N."/>
            <person name="Demange N."/>
            <person name="Orjeda G."/>
            <person name="Samain S."/>
            <person name="Cattolico L."/>
            <person name="Pelletier E."/>
            <person name="Couloux A."/>
            <person name="Segurens B."/>
            <person name="Wincker P."/>
            <person name="D'Hont A."/>
            <person name="Scarpelli C."/>
            <person name="Weissenbach J."/>
            <person name="Salanoubat M."/>
            <person name="Quetier F."/>
            <person name="Yu Y."/>
            <person name="Kim H.R."/>
            <person name="Rambo T."/>
            <person name="Currie J."/>
            <person name="Collura K."/>
            <person name="Luo M."/>
            <person name="Yang T."/>
            <person name="Ammiraju J.S.S."/>
            <person name="Engler F."/>
            <person name="Soderlund C."/>
            <person name="Wing R.A."/>
            <person name="Palmer L.E."/>
            <person name="de la Bastide M."/>
            <person name="Spiegel L."/>
            <person name="Nascimento L."/>
            <person name="Zutavern T."/>
            <person name="O'Shaughnessy A."/>
            <person name="Dike S."/>
            <person name="Dedhia N."/>
            <person name="Preston R."/>
            <person name="Balija V."/>
            <person name="McCombie W.R."/>
            <person name="Chow T."/>
            <person name="Chen H."/>
            <person name="Chung M."/>
            <person name="Chen C."/>
            <person name="Shaw J."/>
            <person name="Wu H."/>
            <person name="Hsiao K."/>
            <person name="Chao Y."/>
            <person name="Chu M."/>
            <person name="Cheng C."/>
            <person name="Hour A."/>
            <person name="Lee P."/>
            <person name="Lin S."/>
            <person name="Lin Y."/>
            <person name="Liou J."/>
            <person name="Liu S."/>
            <person name="Hsing Y."/>
            <person name="Raghuvanshi S."/>
            <person name="Mohanty A."/>
            <person name="Bharti A.K."/>
            <person name="Gaur A."/>
            <person name="Gupta V."/>
            <person name="Kumar D."/>
            <person name="Ravi V."/>
            <person name="Vij S."/>
            <person name="Kapur A."/>
            <person name="Khurana P."/>
            <person name="Khurana P."/>
            <person name="Khurana J.P."/>
            <person name="Tyagi A.K."/>
            <person name="Gaikwad K."/>
            <person name="Singh A."/>
            <person name="Dalal V."/>
            <person name="Srivastava S."/>
            <person name="Dixit A."/>
            <person name="Pal A.K."/>
            <person name="Ghazi I.A."/>
            <person name="Yadav M."/>
            <person name="Pandit A."/>
            <person name="Bhargava A."/>
            <person name="Sureshbabu K."/>
            <person name="Batra K."/>
            <person name="Sharma T.R."/>
            <person name="Mohapatra T."/>
            <person name="Singh N.K."/>
            <person name="Messing J."/>
            <person name="Nelson A.B."/>
            <person name="Fuks G."/>
            <person name="Kavchok S."/>
            <person name="Keizer G."/>
            <person name="Linton E."/>
            <person name="Llaca V."/>
            <person name="Song R."/>
            <person name="Tanyolac B."/>
            <person name="Young S."/>
            <person name="Ho-Il K."/>
            <person name="Hahn J.H."/>
            <person name="Sangsakoo G."/>
            <person name="Vanavichit A."/>
            <person name="de Mattos Luiz.A.T."/>
            <person name="Zimmer P.D."/>
            <person name="Malone G."/>
            <person name="Dellagostin O."/>
            <person name="de Oliveira A.C."/>
            <person name="Bevan M."/>
            <person name="Bancroft I."/>
            <person name="Minx P."/>
            <person name="Cordum H."/>
            <person name="Wilson R."/>
            <person name="Cheng Z."/>
            <person name="Jin W."/>
            <person name="Jiang J."/>
            <person name="Leong S.A."/>
            <person name="Iwama H."/>
            <person name="Gojobori T."/>
            <person name="Itoh T."/>
            <person name="Niimura Y."/>
            <person name="Fujii Y."/>
            <person name="Habara T."/>
            <person name="Sakai H."/>
            <person name="Sato Y."/>
            <person name="Wilson G."/>
            <person name="Kumar K."/>
            <person name="McCouch S."/>
            <person name="Juretic N."/>
            <person name="Hoen D."/>
            <person name="Wright S."/>
            <person name="Bruskiewich R."/>
            <person name="Bureau T."/>
            <person name="Miyao A."/>
            <person name="Hirochika H."/>
            <person name="Nishikawa T."/>
            <person name="Kadowaki K."/>
            <person name="Sugiura M."/>
            <person name="Burr B."/>
            <person name="Sasaki T."/>
        </authorList>
    </citation>
    <scope>NUCLEOTIDE SEQUENCE [LARGE SCALE GENOMIC DNA]</scope>
    <source>
        <strain evidence="2">cv. Nipponbare</strain>
    </source>
</reference>
<dbReference type="AlphaFoldDB" id="A0A0P0V2H3"/>
<dbReference type="InParanoid" id="A0A0P0V2H3"/>
<dbReference type="PaxDb" id="39947-A0A0P0V2H3"/>
<evidence type="ECO:0000313" key="2">
    <source>
        <dbReference type="Proteomes" id="UP000059680"/>
    </source>
</evidence>
<sequence length="161" mass="17560">MAPCAAPSSSPAMQPLGEAVCIDRVGKVPHGLRHINVRRPVRAAKLQRKRGSTRLRVWWRPSSGMGHGARWKMASLMSPLWNLAEQASSQGGRPISHKQLRLSSHLPKQLLNVMANLFDPLTMRSSLATVRHGSREQNSGFALASGASITQVDIDGEMLVP</sequence>